<organism evidence="1">
    <name type="scientific">Clostridioides difficile</name>
    <name type="common">Peptoclostridium difficile</name>
    <dbReference type="NCBI Taxonomy" id="1496"/>
    <lineage>
        <taxon>Bacteria</taxon>
        <taxon>Bacillati</taxon>
        <taxon>Bacillota</taxon>
        <taxon>Clostridia</taxon>
        <taxon>Peptostreptococcales</taxon>
        <taxon>Peptostreptococcaceae</taxon>
        <taxon>Clostridioides</taxon>
    </lineage>
</organism>
<protein>
    <submittedName>
        <fullName evidence="1">Uncharacterized protein</fullName>
    </submittedName>
</protein>
<reference evidence="1" key="1">
    <citation type="submission" date="2018-06" db="EMBL/GenBank/DDBJ databases">
        <authorList>
            <consortium name="Pathogen Informatics"/>
            <person name="Doyle S."/>
        </authorList>
    </citation>
    <scope>NUCLEOTIDE SEQUENCE</scope>
    <source>
        <strain evidence="1">NCTC13307</strain>
    </source>
</reference>
<dbReference type="AlphaFoldDB" id="A0A381ICZ3"/>
<evidence type="ECO:0000313" key="1">
    <source>
        <dbReference type="EMBL" id="SUY25136.1"/>
    </source>
</evidence>
<proteinExistence type="predicted"/>
<gene>
    <name evidence="1" type="ORF">NCTC13307_02648</name>
</gene>
<sequence length="51" mass="6348">MSLKLDRNVLQWFDYVFENEKTSLRHYNFNCTLKEISSTQFEQSSFYFRKK</sequence>
<accession>A0A381ICZ3</accession>
<dbReference type="EMBL" id="UFWD01000001">
    <property type="protein sequence ID" value="SUY25136.1"/>
    <property type="molecule type" value="Genomic_DNA"/>
</dbReference>
<name>A0A381ICZ3_CLODI</name>